<dbReference type="InterPro" id="IPR052155">
    <property type="entry name" value="Biofilm_reg_signaling"/>
</dbReference>
<dbReference type="Proteomes" id="UP000237423">
    <property type="component" value="Unassembled WGS sequence"/>
</dbReference>
<feature type="transmembrane region" description="Helical" evidence="2">
    <location>
        <begin position="12"/>
        <end position="34"/>
    </location>
</feature>
<dbReference type="PROSITE" id="PS50887">
    <property type="entry name" value="GGDEF"/>
    <property type="match status" value="1"/>
</dbReference>
<dbReference type="AlphaFoldDB" id="A0A1Z4C226"/>
<dbReference type="GO" id="GO:0016020">
    <property type="term" value="C:membrane"/>
    <property type="evidence" value="ECO:0007669"/>
    <property type="project" value="InterPro"/>
</dbReference>
<sequence length="545" mass="60279">MKIAKKRYLYHKLAKSVFVVTLLFSILTSVVFFLTEFKRASEKTVVMINQLLDTVESTAAISAYSNNISIGEDVLKGLLRNDIVHEARLSNGQDLHLTQVRNSEVARQTEIIRILHSPFGDAEVIGSLSIIPEAQYNLLEARHSALSNGISSSVLIGLTAAIVLLMVRSSFSRPLMKVSDTLHAIEVGEQERLEPLPHNQDDELGQLVQDINGLLETLQEKFSAEHLLREEIEMMGQQLRNIFDTTSAGIFLLDETGKLLAANPTLSKAIRLPEAMSDSLLGQDFPEVAFAEPELMRELMRLAAERNQSVAQDMCLKTRADAANTATWVHCLISRQPALSGAAHFEGVVYDITDRIAVETRIRHEADYDSLTGLLRRQAAERQLIKLLNAPANQNKAPAILLLDLDYFKEINDTYGHDAGDYVLVEVARRFHDCVRTSDIIARLGGDEFLIILVNCTSEHIRQIARNIIIALSKPIPLNAATTLHIGVSIGIAIGDGYGQTLEKLYKSADQAMYEVKHQGRNGFAINQTGSGIIVEKIAAAKERA</sequence>
<dbReference type="PANTHER" id="PTHR44757:SF2">
    <property type="entry name" value="BIOFILM ARCHITECTURE MAINTENANCE PROTEIN MBAA"/>
    <property type="match status" value="1"/>
</dbReference>
<proteinExistence type="predicted"/>
<dbReference type="Pfam" id="PF00990">
    <property type="entry name" value="GGDEF"/>
    <property type="match status" value="1"/>
</dbReference>
<dbReference type="InterPro" id="IPR000160">
    <property type="entry name" value="GGDEF_dom"/>
</dbReference>
<evidence type="ECO:0000313" key="5">
    <source>
        <dbReference type="EMBL" id="ASF47550.1"/>
    </source>
</evidence>
<dbReference type="Gene3D" id="3.30.450.20">
    <property type="entry name" value="PAS domain"/>
    <property type="match status" value="1"/>
</dbReference>
<dbReference type="RefSeq" id="WP_088620422.1">
    <property type="nucleotide sequence ID" value="NZ_CP022129.1"/>
</dbReference>
<dbReference type="OrthoDB" id="9799509at2"/>
<dbReference type="CDD" id="cd01949">
    <property type="entry name" value="GGDEF"/>
    <property type="match status" value="1"/>
</dbReference>
<dbReference type="NCBIfam" id="TIGR00229">
    <property type="entry name" value="sensory_box"/>
    <property type="match status" value="1"/>
</dbReference>
<dbReference type="FunFam" id="3.30.70.270:FF:000001">
    <property type="entry name" value="Diguanylate cyclase domain protein"/>
    <property type="match status" value="1"/>
</dbReference>
<dbReference type="InterPro" id="IPR035965">
    <property type="entry name" value="PAS-like_dom_sf"/>
</dbReference>
<evidence type="ECO:0000259" key="3">
    <source>
        <dbReference type="PROSITE" id="PS50885"/>
    </source>
</evidence>
<reference evidence="6 8" key="2">
    <citation type="submission" date="2017-11" db="EMBL/GenBank/DDBJ databases">
        <title>Draft Genome Sequence of Methylobacter psychrotolerans Sph1T, an Obligate Methanotroph from Low-Temperature Environments.</title>
        <authorList>
            <person name="Oshkin I.Y."/>
            <person name="Miroshnikov K."/>
            <person name="Belova S.E."/>
            <person name="Korzhenkov A."/>
            <person name="Toshchakov S.V."/>
            <person name="Dedysh S.N."/>
        </authorList>
    </citation>
    <scope>NUCLEOTIDE SEQUENCE [LARGE SCALE GENOMIC DNA]</scope>
    <source>
        <strain evidence="6 8">Sph1</strain>
    </source>
</reference>
<dbReference type="GO" id="GO:0003824">
    <property type="term" value="F:catalytic activity"/>
    <property type="evidence" value="ECO:0007669"/>
    <property type="project" value="UniProtKB-ARBA"/>
</dbReference>
<dbReference type="PROSITE" id="PS50885">
    <property type="entry name" value="HAMP"/>
    <property type="match status" value="1"/>
</dbReference>
<gene>
    <name evidence="6" type="ORF">AADEFJLK_03302</name>
    <name evidence="5" type="ORF">CEK71_16600</name>
</gene>
<dbReference type="SMART" id="SM00091">
    <property type="entry name" value="PAS"/>
    <property type="match status" value="1"/>
</dbReference>
<keyword evidence="7" id="KW-1185">Reference proteome</keyword>
<comment type="cofactor">
    <cofactor evidence="1">
        <name>Mg(2+)</name>
        <dbReference type="ChEBI" id="CHEBI:18420"/>
    </cofactor>
</comment>
<keyword evidence="2" id="KW-1133">Transmembrane helix</keyword>
<dbReference type="SUPFAM" id="SSF55785">
    <property type="entry name" value="PYP-like sensor domain (PAS domain)"/>
    <property type="match status" value="1"/>
</dbReference>
<dbReference type="KEGG" id="mpsy:CEK71_16600"/>
<feature type="domain" description="HAMP" evidence="3">
    <location>
        <begin position="169"/>
        <end position="223"/>
    </location>
</feature>
<dbReference type="GO" id="GO:0007165">
    <property type="term" value="P:signal transduction"/>
    <property type="evidence" value="ECO:0007669"/>
    <property type="project" value="InterPro"/>
</dbReference>
<dbReference type="InterPro" id="IPR003660">
    <property type="entry name" value="HAMP_dom"/>
</dbReference>
<evidence type="ECO:0000313" key="6">
    <source>
        <dbReference type="EMBL" id="POZ50831.1"/>
    </source>
</evidence>
<dbReference type="Pfam" id="PF00989">
    <property type="entry name" value="PAS"/>
    <property type="match status" value="1"/>
</dbReference>
<dbReference type="InterPro" id="IPR043128">
    <property type="entry name" value="Rev_trsase/Diguanyl_cyclase"/>
</dbReference>
<dbReference type="SUPFAM" id="SSF55073">
    <property type="entry name" value="Nucleotide cyclase"/>
    <property type="match status" value="1"/>
</dbReference>
<evidence type="ECO:0000313" key="8">
    <source>
        <dbReference type="Proteomes" id="UP000237423"/>
    </source>
</evidence>
<name>A0A1Z4C226_9GAMM</name>
<dbReference type="GO" id="GO:0006355">
    <property type="term" value="P:regulation of DNA-templated transcription"/>
    <property type="evidence" value="ECO:0007669"/>
    <property type="project" value="InterPro"/>
</dbReference>
<dbReference type="Gene3D" id="3.30.70.270">
    <property type="match status" value="1"/>
</dbReference>
<dbReference type="PANTHER" id="PTHR44757">
    <property type="entry name" value="DIGUANYLATE CYCLASE DGCP"/>
    <property type="match status" value="1"/>
</dbReference>
<dbReference type="Gene3D" id="6.10.340.10">
    <property type="match status" value="1"/>
</dbReference>
<evidence type="ECO:0000256" key="1">
    <source>
        <dbReference type="ARBA" id="ARBA00001946"/>
    </source>
</evidence>
<evidence type="ECO:0000313" key="7">
    <source>
        <dbReference type="Proteomes" id="UP000197019"/>
    </source>
</evidence>
<dbReference type="InterPro" id="IPR000014">
    <property type="entry name" value="PAS"/>
</dbReference>
<keyword evidence="2" id="KW-0812">Transmembrane</keyword>
<dbReference type="EMBL" id="PGFZ01000008">
    <property type="protein sequence ID" value="POZ50831.1"/>
    <property type="molecule type" value="Genomic_DNA"/>
</dbReference>
<dbReference type="InterPro" id="IPR013767">
    <property type="entry name" value="PAS_fold"/>
</dbReference>
<reference evidence="5 7" key="1">
    <citation type="submission" date="2017-06" db="EMBL/GenBank/DDBJ databases">
        <title>Genome Sequencing of the methanotroph Methylovulum psychrotolerants str. HV10-M2 isolated from a high-altitude environment.</title>
        <authorList>
            <person name="Mateos-Rivera A."/>
        </authorList>
    </citation>
    <scope>NUCLEOTIDE SEQUENCE [LARGE SCALE GENOMIC DNA]</scope>
    <source>
        <strain evidence="5 7">HV10_M2</strain>
    </source>
</reference>
<dbReference type="InterPro" id="IPR029787">
    <property type="entry name" value="Nucleotide_cyclase"/>
</dbReference>
<keyword evidence="2" id="KW-0472">Membrane</keyword>
<protein>
    <submittedName>
        <fullName evidence="5">Diguanylate cyclase</fullName>
    </submittedName>
</protein>
<dbReference type="Proteomes" id="UP000197019">
    <property type="component" value="Chromosome"/>
</dbReference>
<accession>A0A1Z4C226</accession>
<dbReference type="EMBL" id="CP022129">
    <property type="protein sequence ID" value="ASF47550.1"/>
    <property type="molecule type" value="Genomic_DNA"/>
</dbReference>
<evidence type="ECO:0000256" key="2">
    <source>
        <dbReference type="SAM" id="Phobius"/>
    </source>
</evidence>
<evidence type="ECO:0000259" key="4">
    <source>
        <dbReference type="PROSITE" id="PS50887"/>
    </source>
</evidence>
<dbReference type="NCBIfam" id="TIGR00254">
    <property type="entry name" value="GGDEF"/>
    <property type="match status" value="1"/>
</dbReference>
<dbReference type="SMART" id="SM00267">
    <property type="entry name" value="GGDEF"/>
    <property type="match status" value="1"/>
</dbReference>
<feature type="domain" description="GGDEF" evidence="4">
    <location>
        <begin position="396"/>
        <end position="529"/>
    </location>
</feature>
<organism evidence="5 7">
    <name type="scientific">Methylovulum psychrotolerans</name>
    <dbReference type="NCBI Taxonomy" id="1704499"/>
    <lineage>
        <taxon>Bacteria</taxon>
        <taxon>Pseudomonadati</taxon>
        <taxon>Pseudomonadota</taxon>
        <taxon>Gammaproteobacteria</taxon>
        <taxon>Methylococcales</taxon>
        <taxon>Methylococcaceae</taxon>
        <taxon>Methylovulum</taxon>
    </lineage>
</organism>
<dbReference type="CDD" id="cd06225">
    <property type="entry name" value="HAMP"/>
    <property type="match status" value="1"/>
</dbReference>